<gene>
    <name evidence="2" type="ORF">KsCSTR_37060</name>
</gene>
<protein>
    <submittedName>
        <fullName evidence="2">Uncharacterized protein</fullName>
    </submittedName>
</protein>
<dbReference type="AlphaFoldDB" id="A0A6G7GU96"/>
<evidence type="ECO:0000256" key="1">
    <source>
        <dbReference type="SAM" id="Phobius"/>
    </source>
</evidence>
<dbReference type="Proteomes" id="UP000501926">
    <property type="component" value="Chromosome"/>
</dbReference>
<keyword evidence="1" id="KW-1133">Transmembrane helix</keyword>
<keyword evidence="1" id="KW-0472">Membrane</keyword>
<organism evidence="2 3">
    <name type="scientific">Kuenenia stuttgartiensis</name>
    <dbReference type="NCBI Taxonomy" id="174633"/>
    <lineage>
        <taxon>Bacteria</taxon>
        <taxon>Pseudomonadati</taxon>
        <taxon>Planctomycetota</taxon>
        <taxon>Candidatus Brocadiia</taxon>
        <taxon>Candidatus Brocadiales</taxon>
        <taxon>Candidatus Brocadiaceae</taxon>
        <taxon>Candidatus Kuenenia</taxon>
    </lineage>
</organism>
<evidence type="ECO:0000313" key="3">
    <source>
        <dbReference type="Proteomes" id="UP000501926"/>
    </source>
</evidence>
<proteinExistence type="predicted"/>
<evidence type="ECO:0000313" key="2">
    <source>
        <dbReference type="EMBL" id="QII13085.1"/>
    </source>
</evidence>
<name>A0A6G7GU96_KUEST</name>
<reference evidence="2 3" key="1">
    <citation type="submission" date="2020-02" db="EMBL/GenBank/DDBJ databases">
        <title>Newly sequenced genome of strain CSTR1 showed variability in Candidatus Kuenenia stuttgartiensis genomes.</title>
        <authorList>
            <person name="Ding C."/>
            <person name="Adrian L."/>
        </authorList>
    </citation>
    <scope>NUCLEOTIDE SEQUENCE [LARGE SCALE GENOMIC DNA]</scope>
    <source>
        <strain evidence="2 3">CSTR1</strain>
    </source>
</reference>
<keyword evidence="1" id="KW-0812">Transmembrane</keyword>
<sequence length="73" mass="8638">MKYSTQNFCSQIIIIAASCTGKRFIVIIFLFYTRKLTLKLFYPVVKYLEILLMRKACKYIYTKDGVNEIHIYG</sequence>
<feature type="transmembrane region" description="Helical" evidence="1">
    <location>
        <begin position="12"/>
        <end position="32"/>
    </location>
</feature>
<dbReference type="PROSITE" id="PS51257">
    <property type="entry name" value="PROKAR_LIPOPROTEIN"/>
    <property type="match status" value="1"/>
</dbReference>
<accession>A0A6G7GU96</accession>
<dbReference type="EMBL" id="CP049055">
    <property type="protein sequence ID" value="QII13085.1"/>
    <property type="molecule type" value="Genomic_DNA"/>
</dbReference>